<protein>
    <submittedName>
        <fullName evidence="1">Uncharacterized protein</fullName>
    </submittedName>
</protein>
<dbReference type="Proteomes" id="UP000242757">
    <property type="component" value="Unassembled WGS sequence"/>
</dbReference>
<comment type="caution">
    <text evidence="1">The sequence shown here is derived from an EMBL/GenBank/DDBJ whole genome shotgun (WGS) entry which is preliminary data.</text>
</comment>
<dbReference type="RefSeq" id="WP_094201065.1">
    <property type="nucleotide sequence ID" value="NZ_NBIM01000003.1"/>
</dbReference>
<dbReference type="AlphaFoldDB" id="A0A233RE79"/>
<evidence type="ECO:0000313" key="2">
    <source>
        <dbReference type="Proteomes" id="UP000242757"/>
    </source>
</evidence>
<evidence type="ECO:0000313" key="1">
    <source>
        <dbReference type="EMBL" id="OXY81698.1"/>
    </source>
</evidence>
<dbReference type="OrthoDB" id="5817599at2"/>
<name>A0A233RE79_9GAMM</name>
<dbReference type="EMBL" id="NBIM01000003">
    <property type="protein sequence ID" value="OXY81698.1"/>
    <property type="molecule type" value="Genomic_DNA"/>
</dbReference>
<sequence>MKSAREFAEWLRDCFGKESGGVYLTREDITSLSGRQHFNQQFVSDIHHELTQLGMGFVTDMHRERFYLFHLPKVHWKELGDGFDETNIHRMAAKQAPQKE</sequence>
<keyword evidence="2" id="KW-1185">Reference proteome</keyword>
<reference evidence="1 2" key="1">
    <citation type="submission" date="2017-08" db="EMBL/GenBank/DDBJ databases">
        <title>A Genome Sequence of Oceanimonas doudoroffii ATCC 27123T.</title>
        <authorList>
            <person name="Brennan M.A."/>
            <person name="Maclea K.S."/>
            <person name="Mcclelland W.D."/>
            <person name="Trachtenberg A.M."/>
        </authorList>
    </citation>
    <scope>NUCLEOTIDE SEQUENCE [LARGE SCALE GENOMIC DNA]</scope>
    <source>
        <strain evidence="1 2">ATCC 27123</strain>
    </source>
</reference>
<gene>
    <name evidence="1" type="ORF">B6S08_12105</name>
</gene>
<accession>A0A233RE79</accession>
<proteinExistence type="predicted"/>
<organism evidence="1 2">
    <name type="scientific">Oceanimonas doudoroffii</name>
    <dbReference type="NCBI Taxonomy" id="84158"/>
    <lineage>
        <taxon>Bacteria</taxon>
        <taxon>Pseudomonadati</taxon>
        <taxon>Pseudomonadota</taxon>
        <taxon>Gammaproteobacteria</taxon>
        <taxon>Aeromonadales</taxon>
        <taxon>Aeromonadaceae</taxon>
        <taxon>Oceanimonas</taxon>
    </lineage>
</organism>